<organism evidence="2 3">
    <name type="scientific">Rhodocollybia butyracea</name>
    <dbReference type="NCBI Taxonomy" id="206335"/>
    <lineage>
        <taxon>Eukaryota</taxon>
        <taxon>Fungi</taxon>
        <taxon>Dikarya</taxon>
        <taxon>Basidiomycota</taxon>
        <taxon>Agaricomycotina</taxon>
        <taxon>Agaricomycetes</taxon>
        <taxon>Agaricomycetidae</taxon>
        <taxon>Agaricales</taxon>
        <taxon>Marasmiineae</taxon>
        <taxon>Omphalotaceae</taxon>
        <taxon>Rhodocollybia</taxon>
    </lineage>
</organism>
<evidence type="ECO:0000313" key="2">
    <source>
        <dbReference type="EMBL" id="KAF9077892.1"/>
    </source>
</evidence>
<evidence type="ECO:0000256" key="1">
    <source>
        <dbReference type="SAM" id="SignalP"/>
    </source>
</evidence>
<reference evidence="2" key="1">
    <citation type="submission" date="2020-11" db="EMBL/GenBank/DDBJ databases">
        <authorList>
            <consortium name="DOE Joint Genome Institute"/>
            <person name="Ahrendt S."/>
            <person name="Riley R."/>
            <person name="Andreopoulos W."/>
            <person name="Labutti K."/>
            <person name="Pangilinan J."/>
            <person name="Ruiz-Duenas F.J."/>
            <person name="Barrasa J.M."/>
            <person name="Sanchez-Garcia M."/>
            <person name="Camarero S."/>
            <person name="Miyauchi S."/>
            <person name="Serrano A."/>
            <person name="Linde D."/>
            <person name="Babiker R."/>
            <person name="Drula E."/>
            <person name="Ayuso-Fernandez I."/>
            <person name="Pacheco R."/>
            <person name="Padilla G."/>
            <person name="Ferreira P."/>
            <person name="Barriuso J."/>
            <person name="Kellner H."/>
            <person name="Castanera R."/>
            <person name="Alfaro M."/>
            <person name="Ramirez L."/>
            <person name="Pisabarro A.G."/>
            <person name="Kuo A."/>
            <person name="Tritt A."/>
            <person name="Lipzen A."/>
            <person name="He G."/>
            <person name="Yan M."/>
            <person name="Ng V."/>
            <person name="Cullen D."/>
            <person name="Martin F."/>
            <person name="Rosso M.-N."/>
            <person name="Henrissat B."/>
            <person name="Hibbett D."/>
            <person name="Martinez A.T."/>
            <person name="Grigoriev I.V."/>
        </authorList>
    </citation>
    <scope>NUCLEOTIDE SEQUENCE</scope>
    <source>
        <strain evidence="2">AH 40177</strain>
    </source>
</reference>
<dbReference type="Proteomes" id="UP000772434">
    <property type="component" value="Unassembled WGS sequence"/>
</dbReference>
<dbReference type="OrthoDB" id="3026402at2759"/>
<feature type="chain" id="PRO_5040126385" description="Hydrophobin" evidence="1">
    <location>
        <begin position="25"/>
        <end position="125"/>
    </location>
</feature>
<keyword evidence="3" id="KW-1185">Reference proteome</keyword>
<evidence type="ECO:0008006" key="4">
    <source>
        <dbReference type="Google" id="ProtNLM"/>
    </source>
</evidence>
<name>A0A9P5QBD0_9AGAR</name>
<dbReference type="AlphaFoldDB" id="A0A9P5QBD0"/>
<feature type="signal peptide" evidence="1">
    <location>
        <begin position="1"/>
        <end position="24"/>
    </location>
</feature>
<sequence>MPRLSNFNTVFFIAFLIQALTVHGLPEPRSTTDVVHCGFVGAAPYCPSGFTCCGPLFDFPDGTLLGAFVYYLYISRNLTDVLTTLPVDITAVLPGTDLAVSSGTGTAETSRLTLSLLVMSFYCCF</sequence>
<evidence type="ECO:0000313" key="3">
    <source>
        <dbReference type="Proteomes" id="UP000772434"/>
    </source>
</evidence>
<protein>
    <recommendedName>
        <fullName evidence="4">Hydrophobin</fullName>
    </recommendedName>
</protein>
<dbReference type="EMBL" id="JADNRY010000002">
    <property type="protein sequence ID" value="KAF9077892.1"/>
    <property type="molecule type" value="Genomic_DNA"/>
</dbReference>
<keyword evidence="1" id="KW-0732">Signal</keyword>
<proteinExistence type="predicted"/>
<gene>
    <name evidence="2" type="ORF">BDP27DRAFT_1412816</name>
</gene>
<accession>A0A9P5QBD0</accession>
<comment type="caution">
    <text evidence="2">The sequence shown here is derived from an EMBL/GenBank/DDBJ whole genome shotgun (WGS) entry which is preliminary data.</text>
</comment>